<evidence type="ECO:0000313" key="5">
    <source>
        <dbReference type="Proteomes" id="UP000322899"/>
    </source>
</evidence>
<dbReference type="Proteomes" id="UP000325113">
    <property type="component" value="Unassembled WGS sequence"/>
</dbReference>
<dbReference type="EMBL" id="VLTN01000068">
    <property type="protein sequence ID" value="KAA0147366.1"/>
    <property type="molecule type" value="Genomic_DNA"/>
</dbReference>
<comment type="caution">
    <text evidence="4">The sequence shown here is derived from an EMBL/GenBank/DDBJ whole genome shotgun (WGS) entry which is preliminary data.</text>
</comment>
<dbReference type="EMBL" id="VLTO01000005">
    <property type="protein sequence ID" value="KAA0177218.1"/>
    <property type="molecule type" value="Genomic_DNA"/>
</dbReference>
<accession>A0A5A8EJ45</accession>
<sequence length="94" mass="9867">MVVTYATKKTSGDGHKRFKCADGSERFDQANCPGGLALDHPHVITGSQLAHTAEAAAQKQANKQPETAGGEPRFAQGAAVNAKPISFFLRGTSL</sequence>
<dbReference type="EMBL" id="VLTM01000162">
    <property type="protein sequence ID" value="KAA0147574.1"/>
    <property type="molecule type" value="Genomic_DNA"/>
</dbReference>
<dbReference type="AlphaFoldDB" id="A0A5A8EJ45"/>
<proteinExistence type="predicted"/>
<keyword evidence="6" id="KW-1185">Reference proteome</keyword>
<feature type="compositionally biased region" description="Low complexity" evidence="1">
    <location>
        <begin position="50"/>
        <end position="64"/>
    </location>
</feature>
<evidence type="ECO:0000313" key="2">
    <source>
        <dbReference type="EMBL" id="KAA0147366.1"/>
    </source>
</evidence>
<gene>
    <name evidence="4" type="ORF">FNF27_01547</name>
    <name evidence="2" type="ORF">FNF29_07434</name>
    <name evidence="3" type="ORF">FNF31_07567</name>
</gene>
<feature type="region of interest" description="Disordered" evidence="1">
    <location>
        <begin position="50"/>
        <end position="76"/>
    </location>
</feature>
<evidence type="ECO:0000313" key="7">
    <source>
        <dbReference type="Proteomes" id="UP000325113"/>
    </source>
</evidence>
<evidence type="ECO:0000256" key="1">
    <source>
        <dbReference type="SAM" id="MobiDB-lite"/>
    </source>
</evidence>
<protein>
    <submittedName>
        <fullName evidence="4">Uncharacterized protein</fullName>
    </submittedName>
</protein>
<dbReference type="Proteomes" id="UP000322899">
    <property type="component" value="Unassembled WGS sequence"/>
</dbReference>
<evidence type="ECO:0000313" key="3">
    <source>
        <dbReference type="EMBL" id="KAA0147574.1"/>
    </source>
</evidence>
<dbReference type="Proteomes" id="UP000323011">
    <property type="component" value="Unassembled WGS sequence"/>
</dbReference>
<evidence type="ECO:0000313" key="4">
    <source>
        <dbReference type="EMBL" id="KAA0177218.1"/>
    </source>
</evidence>
<evidence type="ECO:0000313" key="6">
    <source>
        <dbReference type="Proteomes" id="UP000323011"/>
    </source>
</evidence>
<organism evidence="4 5">
    <name type="scientific">Cafeteria roenbergensis</name>
    <name type="common">Marine flagellate</name>
    <dbReference type="NCBI Taxonomy" id="33653"/>
    <lineage>
        <taxon>Eukaryota</taxon>
        <taxon>Sar</taxon>
        <taxon>Stramenopiles</taxon>
        <taxon>Bigyra</taxon>
        <taxon>Opalozoa</taxon>
        <taxon>Bicosoecida</taxon>
        <taxon>Cafeteriaceae</taxon>
        <taxon>Cafeteria</taxon>
    </lineage>
</organism>
<reference evidence="5 6" key="1">
    <citation type="submission" date="2019-07" db="EMBL/GenBank/DDBJ databases">
        <title>Genomes of Cafeteria roenbergensis.</title>
        <authorList>
            <person name="Fischer M.G."/>
            <person name="Hackl T."/>
            <person name="Roman M."/>
        </authorList>
    </citation>
    <scope>NUCLEOTIDE SEQUENCE [LARGE SCALE GENOMIC DNA]</scope>
    <source>
        <strain evidence="2 6">BVI</strain>
        <strain evidence="3 7">Cflag</strain>
        <strain evidence="4 5">E4-10P</strain>
    </source>
</reference>
<name>A0A5A8EJ45_CAFRO</name>